<feature type="compositionally biased region" description="Basic and acidic residues" evidence="1">
    <location>
        <begin position="101"/>
        <end position="113"/>
    </location>
</feature>
<dbReference type="OrthoDB" id="3386494at2"/>
<evidence type="ECO:0000256" key="2">
    <source>
        <dbReference type="SAM" id="Phobius"/>
    </source>
</evidence>
<dbReference type="Proteomes" id="UP000242415">
    <property type="component" value="Unassembled WGS sequence"/>
</dbReference>
<gene>
    <name evidence="3" type="ORF">SAMN05444365_101442</name>
</gene>
<feature type="transmembrane region" description="Helical" evidence="2">
    <location>
        <begin position="369"/>
        <end position="390"/>
    </location>
</feature>
<feature type="region of interest" description="Disordered" evidence="1">
    <location>
        <begin position="222"/>
        <end position="261"/>
    </location>
</feature>
<keyword evidence="4" id="KW-1185">Reference proteome</keyword>
<evidence type="ECO:0000313" key="4">
    <source>
        <dbReference type="Proteomes" id="UP000242415"/>
    </source>
</evidence>
<reference evidence="4" key="1">
    <citation type="submission" date="2016-10" db="EMBL/GenBank/DDBJ databases">
        <authorList>
            <person name="Varghese N."/>
            <person name="Submissions S."/>
        </authorList>
    </citation>
    <scope>NUCLEOTIDE SEQUENCE [LARGE SCALE GENOMIC DNA]</scope>
    <source>
        <strain evidence="4">DSM 45245</strain>
    </source>
</reference>
<feature type="compositionally biased region" description="Basic and acidic residues" evidence="1">
    <location>
        <begin position="151"/>
        <end position="161"/>
    </location>
</feature>
<feature type="region of interest" description="Disordered" evidence="1">
    <location>
        <begin position="1"/>
        <end position="207"/>
    </location>
</feature>
<feature type="compositionally biased region" description="Low complexity" evidence="1">
    <location>
        <begin position="169"/>
        <end position="207"/>
    </location>
</feature>
<dbReference type="STRING" id="405436.SAMN05444365_101442"/>
<protein>
    <submittedName>
        <fullName evidence="3">Uncharacterized protein</fullName>
    </submittedName>
</protein>
<feature type="transmembrane region" description="Helical" evidence="2">
    <location>
        <begin position="263"/>
        <end position="282"/>
    </location>
</feature>
<dbReference type="RefSeq" id="WP_091550716.1">
    <property type="nucleotide sequence ID" value="NZ_FNPH01000001.1"/>
</dbReference>
<accession>A0A1H3GK13</accession>
<name>A0A1H3GK13_9ACTN</name>
<evidence type="ECO:0000313" key="3">
    <source>
        <dbReference type="EMBL" id="SDY03437.1"/>
    </source>
</evidence>
<keyword evidence="2" id="KW-0812">Transmembrane</keyword>
<feature type="compositionally biased region" description="Low complexity" evidence="1">
    <location>
        <begin position="73"/>
        <end position="87"/>
    </location>
</feature>
<dbReference type="EMBL" id="FNPH01000001">
    <property type="protein sequence ID" value="SDY03437.1"/>
    <property type="molecule type" value="Genomic_DNA"/>
</dbReference>
<keyword evidence="2" id="KW-0472">Membrane</keyword>
<proteinExistence type="predicted"/>
<organism evidence="3 4">
    <name type="scientific">Micromonospora pattaloongensis</name>
    <dbReference type="NCBI Taxonomy" id="405436"/>
    <lineage>
        <taxon>Bacteria</taxon>
        <taxon>Bacillati</taxon>
        <taxon>Actinomycetota</taxon>
        <taxon>Actinomycetes</taxon>
        <taxon>Micromonosporales</taxon>
        <taxon>Micromonosporaceae</taxon>
        <taxon>Micromonospora</taxon>
    </lineage>
</organism>
<feature type="transmembrane region" description="Helical" evidence="2">
    <location>
        <begin position="402"/>
        <end position="420"/>
    </location>
</feature>
<sequence>MSGESGDLQRPHGGGDRLPAGAAGGPRRDRPIGAASPWTAGRDPAWWAEDSATPASTSTPRWRADARVGGPGASPAATGPAPRPTDAATDELPAVAATPDELPRLSRSTDEFPRVPANTDELPRVPANTDELPRVSASTDELPRVPANTDELPRVAAGRDRTRARHAAAENPPVAPEAAVKAKNPPAVTTDTPTPAEATAEAEPATAPGEAAAFWLPVEEVSRDGSGWPAQRMRGGRGPGRRPHGEAPPTRPRKPPKPPRSPAVGLVSLVLLSLLAAFFAWVSAEPLWLAVGHGRSGNATVSRCTGDGVQQRCVGTFTANGGGFTTERVPLLGIHERQRAEGTQVAARMVDAGGRGAYVGSGVTLHLRWALGLALVLLCGAGIVWGTGALRLLEPRSRRRATAVALTGPLLMAAAFFAAAF</sequence>
<evidence type="ECO:0000256" key="1">
    <source>
        <dbReference type="SAM" id="MobiDB-lite"/>
    </source>
</evidence>
<dbReference type="AlphaFoldDB" id="A0A1H3GK13"/>
<keyword evidence="2" id="KW-1133">Transmembrane helix</keyword>